<reference evidence="1" key="1">
    <citation type="submission" date="2016-10" db="EMBL/GenBank/DDBJ databases">
        <title>CRISPR-Cas defence system in Roseofilum reptotaenium: evidence of a bacteriophage-cyanobacterium arms race in the coral black band disease.</title>
        <authorList>
            <person name="Buerger P."/>
            <person name="Wood-Charlson E.M."/>
            <person name="Weynberg K.D."/>
            <person name="Willis B."/>
            <person name="Van Oppen M.J."/>
        </authorList>
    </citation>
    <scope>NUCLEOTIDE SEQUENCE [LARGE SCALE GENOMIC DNA]</scope>
    <source>
        <strain evidence="1">AO1-A</strain>
    </source>
</reference>
<sequence>MRTVDEIFNEAMSLPNSDRVLLVEKRIQELWIEEAQKHIDEIRSGTVKPIPGEEVLAQV</sequence>
<dbReference type="AlphaFoldDB" id="A0A1L9QSR4"/>
<evidence type="ECO:0000313" key="1">
    <source>
        <dbReference type="EMBL" id="OJJ25730.1"/>
    </source>
</evidence>
<organism evidence="1 2">
    <name type="scientific">Roseofilum reptotaenium AO1-A</name>
    <dbReference type="NCBI Taxonomy" id="1925591"/>
    <lineage>
        <taxon>Bacteria</taxon>
        <taxon>Bacillati</taxon>
        <taxon>Cyanobacteriota</taxon>
        <taxon>Cyanophyceae</taxon>
        <taxon>Desertifilales</taxon>
        <taxon>Desertifilaceae</taxon>
        <taxon>Roseofilum</taxon>
    </lineage>
</organism>
<evidence type="ECO:0008006" key="3">
    <source>
        <dbReference type="Google" id="ProtNLM"/>
    </source>
</evidence>
<keyword evidence="2" id="KW-1185">Reference proteome</keyword>
<dbReference type="EMBL" id="MLAW01000013">
    <property type="protein sequence ID" value="OJJ25730.1"/>
    <property type="molecule type" value="Genomic_DNA"/>
</dbReference>
<dbReference type="Pfam" id="PF09720">
    <property type="entry name" value="Unstab_antitox"/>
    <property type="match status" value="1"/>
</dbReference>
<evidence type="ECO:0000313" key="2">
    <source>
        <dbReference type="Proteomes" id="UP000183940"/>
    </source>
</evidence>
<proteinExistence type="predicted"/>
<protein>
    <recommendedName>
        <fullName evidence="3">Addiction module protein</fullName>
    </recommendedName>
</protein>
<accession>A0A1L9QSR4</accession>
<name>A0A1L9QSR4_9CYAN</name>
<gene>
    <name evidence="1" type="ORF">BI308_09405</name>
</gene>
<dbReference type="InterPro" id="IPR013406">
    <property type="entry name" value="CHP02574_addiction_mod"/>
</dbReference>
<dbReference type="Proteomes" id="UP000183940">
    <property type="component" value="Unassembled WGS sequence"/>
</dbReference>
<dbReference type="STRING" id="1925591.BI308_09405"/>
<comment type="caution">
    <text evidence="1">The sequence shown here is derived from an EMBL/GenBank/DDBJ whole genome shotgun (WGS) entry which is preliminary data.</text>
</comment>